<dbReference type="InterPro" id="IPR036047">
    <property type="entry name" value="F-box-like_dom_sf"/>
</dbReference>
<keyword evidence="3" id="KW-1185">Reference proteome</keyword>
<dbReference type="AlphaFoldDB" id="A0A2H3J8J0"/>
<dbReference type="PROSITE" id="PS50181">
    <property type="entry name" value="FBOX"/>
    <property type="match status" value="1"/>
</dbReference>
<dbReference type="Proteomes" id="UP000218811">
    <property type="component" value="Unassembled WGS sequence"/>
</dbReference>
<reference evidence="2 3" key="1">
    <citation type="journal article" date="2012" name="Science">
        <title>The Paleozoic origin of enzymatic lignin decomposition reconstructed from 31 fungal genomes.</title>
        <authorList>
            <person name="Floudas D."/>
            <person name="Binder M."/>
            <person name="Riley R."/>
            <person name="Barry K."/>
            <person name="Blanchette R.A."/>
            <person name="Henrissat B."/>
            <person name="Martinez A.T."/>
            <person name="Otillar R."/>
            <person name="Spatafora J.W."/>
            <person name="Yadav J.S."/>
            <person name="Aerts A."/>
            <person name="Benoit I."/>
            <person name="Boyd A."/>
            <person name="Carlson A."/>
            <person name="Copeland A."/>
            <person name="Coutinho P.M."/>
            <person name="de Vries R.P."/>
            <person name="Ferreira P."/>
            <person name="Findley K."/>
            <person name="Foster B."/>
            <person name="Gaskell J."/>
            <person name="Glotzer D."/>
            <person name="Gorecki P."/>
            <person name="Heitman J."/>
            <person name="Hesse C."/>
            <person name="Hori C."/>
            <person name="Igarashi K."/>
            <person name="Jurgens J.A."/>
            <person name="Kallen N."/>
            <person name="Kersten P."/>
            <person name="Kohler A."/>
            <person name="Kuees U."/>
            <person name="Kumar T.K.A."/>
            <person name="Kuo A."/>
            <person name="LaButti K."/>
            <person name="Larrondo L.F."/>
            <person name="Lindquist E."/>
            <person name="Ling A."/>
            <person name="Lombard V."/>
            <person name="Lucas S."/>
            <person name="Lundell T."/>
            <person name="Martin R."/>
            <person name="McLaughlin D.J."/>
            <person name="Morgenstern I."/>
            <person name="Morin E."/>
            <person name="Murat C."/>
            <person name="Nagy L.G."/>
            <person name="Nolan M."/>
            <person name="Ohm R.A."/>
            <person name="Patyshakuliyeva A."/>
            <person name="Rokas A."/>
            <person name="Ruiz-Duenas F.J."/>
            <person name="Sabat G."/>
            <person name="Salamov A."/>
            <person name="Samejima M."/>
            <person name="Schmutz J."/>
            <person name="Slot J.C."/>
            <person name="St John F."/>
            <person name="Stenlid J."/>
            <person name="Sun H."/>
            <person name="Sun S."/>
            <person name="Syed K."/>
            <person name="Tsang A."/>
            <person name="Wiebenga A."/>
            <person name="Young D."/>
            <person name="Pisabarro A."/>
            <person name="Eastwood D.C."/>
            <person name="Martin F."/>
            <person name="Cullen D."/>
            <person name="Grigoriev I.V."/>
            <person name="Hibbett D.S."/>
        </authorList>
    </citation>
    <scope>NUCLEOTIDE SEQUENCE [LARGE SCALE GENOMIC DNA]</scope>
    <source>
        <strain evidence="2 3">MD-104</strain>
    </source>
</reference>
<feature type="domain" description="F-box" evidence="1">
    <location>
        <begin position="55"/>
        <end position="110"/>
    </location>
</feature>
<protein>
    <recommendedName>
        <fullName evidence="1">F-box domain-containing protein</fullName>
    </recommendedName>
</protein>
<name>A0A2H3J8J0_WOLCO</name>
<sequence>MYVVHLSLGMMKGVTMIDLIQLGMNYLTTLVAGIRSTVLLRFSASQSQLVQRSTIAPVYQMPLEILAEIFSIVAESDRWALDSDMRIAISHVCRRWRAVALEHPRLWAFINIPRDLSNLDDLLKRSKRAPLSVYVEIRSDLSNWRPGCLDILYREAWRLKRLYIATPASCFGTITICSAPILESLYIDVNDIDGESDIQSAERFNIPLSWHSLFDNPNQPLHTLSLQQHSIPWHVTLPSSLQTLCLASPATTQLRMENVLLLLSQLPNLRRLELLLKSVPVSALPDDASTIVSLAHLQRLILIWDIAGCISLIDHLSFPSEITLSIVSLDSALFTVNCLVDRLDAKLSYFRSLPSLDIVVEETGLLVVGFLDPGVSVGWNPSHQKLFLAFITPPPHSSFECLAVLERMPLIGLRSLCLNGAQSLRDLSTLMLLDRLDTLEALEIGGGISLSQFFDLLLHQRPKPHRTPPFFLPSLRHLKLANYDFTVSDTSSQSAADLSSLVNFQHKRSRRANMRLSSLTFHDCTGISDVDRRALERALGATVTLN</sequence>
<dbReference type="InterPro" id="IPR001810">
    <property type="entry name" value="F-box_dom"/>
</dbReference>
<evidence type="ECO:0000259" key="1">
    <source>
        <dbReference type="PROSITE" id="PS50181"/>
    </source>
</evidence>
<accession>A0A2H3J8J0</accession>
<evidence type="ECO:0000313" key="2">
    <source>
        <dbReference type="EMBL" id="PCH32984.1"/>
    </source>
</evidence>
<dbReference type="OMA" id="MRIAISH"/>
<evidence type="ECO:0000313" key="3">
    <source>
        <dbReference type="Proteomes" id="UP000218811"/>
    </source>
</evidence>
<organism evidence="2 3">
    <name type="scientific">Wolfiporia cocos (strain MD-104)</name>
    <name type="common">Brown rot fungus</name>
    <dbReference type="NCBI Taxonomy" id="742152"/>
    <lineage>
        <taxon>Eukaryota</taxon>
        <taxon>Fungi</taxon>
        <taxon>Dikarya</taxon>
        <taxon>Basidiomycota</taxon>
        <taxon>Agaricomycotina</taxon>
        <taxon>Agaricomycetes</taxon>
        <taxon>Polyporales</taxon>
        <taxon>Phaeolaceae</taxon>
        <taxon>Wolfiporia</taxon>
    </lineage>
</organism>
<proteinExistence type="predicted"/>
<dbReference type="EMBL" id="KB467831">
    <property type="protein sequence ID" value="PCH32984.1"/>
    <property type="molecule type" value="Genomic_DNA"/>
</dbReference>
<dbReference type="Pfam" id="PF12937">
    <property type="entry name" value="F-box-like"/>
    <property type="match status" value="1"/>
</dbReference>
<dbReference type="SUPFAM" id="SSF81383">
    <property type="entry name" value="F-box domain"/>
    <property type="match status" value="1"/>
</dbReference>
<dbReference type="Gene3D" id="1.20.1280.50">
    <property type="match status" value="1"/>
</dbReference>
<gene>
    <name evidence="2" type="ORF">WOLCODRAFT_141441</name>
</gene>
<dbReference type="OrthoDB" id="3181669at2759"/>